<dbReference type="AlphaFoldDB" id="A0A0G3X7L3"/>
<dbReference type="OrthoDB" id="7492058at2"/>
<organism evidence="2 3">
    <name type="scientific">Pelagerythrobacter marensis</name>
    <dbReference type="NCBI Taxonomy" id="543877"/>
    <lineage>
        <taxon>Bacteria</taxon>
        <taxon>Pseudomonadati</taxon>
        <taxon>Pseudomonadota</taxon>
        <taxon>Alphaproteobacteria</taxon>
        <taxon>Sphingomonadales</taxon>
        <taxon>Erythrobacteraceae</taxon>
        <taxon>Pelagerythrobacter</taxon>
    </lineage>
</organism>
<dbReference type="STRING" id="543877.AM2010_310"/>
<feature type="signal peptide" evidence="1">
    <location>
        <begin position="1"/>
        <end position="22"/>
    </location>
</feature>
<evidence type="ECO:0008006" key="4">
    <source>
        <dbReference type="Google" id="ProtNLM"/>
    </source>
</evidence>
<dbReference type="RefSeq" id="WP_047805575.1">
    <property type="nucleotide sequence ID" value="NZ_CP011805.1"/>
</dbReference>
<dbReference type="KEGG" id="amx:AM2010_310"/>
<dbReference type="PATRIC" id="fig|543877.4.peg.312"/>
<protein>
    <recommendedName>
        <fullName evidence="4">Spore coat protein U domain-containing protein</fullName>
    </recommendedName>
</protein>
<keyword evidence="1" id="KW-0732">Signal</keyword>
<reference evidence="2 3" key="1">
    <citation type="submission" date="2015-06" db="EMBL/GenBank/DDBJ databases">
        <authorList>
            <person name="Kim K.M."/>
        </authorList>
    </citation>
    <scope>NUCLEOTIDE SEQUENCE [LARGE SCALE GENOMIC DNA]</scope>
    <source>
        <strain evidence="2 3">KCTC 22370</strain>
    </source>
</reference>
<evidence type="ECO:0000256" key="1">
    <source>
        <dbReference type="SAM" id="SignalP"/>
    </source>
</evidence>
<evidence type="ECO:0000313" key="2">
    <source>
        <dbReference type="EMBL" id="AKM06398.1"/>
    </source>
</evidence>
<proteinExistence type="predicted"/>
<dbReference type="Proteomes" id="UP000037643">
    <property type="component" value="Chromosome"/>
</dbReference>
<accession>A0A0G3X7L3</accession>
<dbReference type="EMBL" id="CP011805">
    <property type="protein sequence ID" value="AKM06398.1"/>
    <property type="molecule type" value="Genomic_DNA"/>
</dbReference>
<keyword evidence="3" id="KW-1185">Reference proteome</keyword>
<sequence precursor="true">MKRPSLLIAVWILSLLPSGALAQNDMLLSDPESECALAIAGESNVDWDGPYGRGYDVFDETIAYESIEILVQHTGGACNFILTATPVSSGGRAVLANGTAQLEYDVLRETTGPSIISGSLEGTPSSRIQGAFGPGESMAAALLSIYIPPLQFVESGTFDGQFILRLYREDGASSTLVDERPVTIIAPVAARLRIDAPDFANGSTVALIDLGELSGGARKDVAFDIRSNSRVNVAVSSANRGELAHETAPTSIPYRVSGGGQLINLSDRAGRRIGSSFAGRTFAVEVEVPPGSYPAGRYSDVLTVVFTTE</sequence>
<feature type="chain" id="PRO_5002561971" description="Spore coat protein U domain-containing protein" evidence="1">
    <location>
        <begin position="23"/>
        <end position="309"/>
    </location>
</feature>
<gene>
    <name evidence="2" type="ORF">AM2010_310</name>
</gene>
<evidence type="ECO:0000313" key="3">
    <source>
        <dbReference type="Proteomes" id="UP000037643"/>
    </source>
</evidence>
<name>A0A0G3X7L3_9SPHN</name>